<dbReference type="EMBL" id="SMYL01000019">
    <property type="protein sequence ID" value="TDK60008.1"/>
    <property type="molecule type" value="Genomic_DNA"/>
</dbReference>
<dbReference type="InterPro" id="IPR050110">
    <property type="entry name" value="Glyoxalase_II_hydrolase"/>
</dbReference>
<evidence type="ECO:0000313" key="9">
    <source>
        <dbReference type="EMBL" id="TDK60008.1"/>
    </source>
</evidence>
<name>A0A4R5VNW2_9BURK</name>
<gene>
    <name evidence="7 9" type="primary">gloB</name>
    <name evidence="9" type="ORF">E2I14_18470</name>
</gene>
<feature type="binding site" evidence="7">
    <location>
        <position position="60"/>
    </location>
    <ligand>
        <name>Zn(2+)</name>
        <dbReference type="ChEBI" id="CHEBI:29105"/>
        <label>2</label>
    </ligand>
</feature>
<evidence type="ECO:0000256" key="7">
    <source>
        <dbReference type="HAMAP-Rule" id="MF_01374"/>
    </source>
</evidence>
<evidence type="ECO:0000256" key="2">
    <source>
        <dbReference type="ARBA" id="ARBA00004963"/>
    </source>
</evidence>
<feature type="binding site" evidence="7">
    <location>
        <position position="59"/>
    </location>
    <ligand>
        <name>Zn(2+)</name>
        <dbReference type="ChEBI" id="CHEBI:29105"/>
        <label>2</label>
    </ligand>
</feature>
<comment type="caution">
    <text evidence="9">The sequence shown here is derived from an EMBL/GenBank/DDBJ whole genome shotgun (WGS) entry which is preliminary data.</text>
</comment>
<dbReference type="PANTHER" id="PTHR43705:SF1">
    <property type="entry name" value="HYDROXYACYLGLUTATHIONE HYDROLASE GLOB"/>
    <property type="match status" value="1"/>
</dbReference>
<feature type="binding site" evidence="7">
    <location>
        <position position="57"/>
    </location>
    <ligand>
        <name>Zn(2+)</name>
        <dbReference type="ChEBI" id="CHEBI:29105"/>
        <label>1</label>
    </ligand>
</feature>
<evidence type="ECO:0000313" key="10">
    <source>
        <dbReference type="Proteomes" id="UP000294829"/>
    </source>
</evidence>
<organism evidence="9 10">
    <name type="scientific">Sapientia aquatica</name>
    <dbReference type="NCBI Taxonomy" id="1549640"/>
    <lineage>
        <taxon>Bacteria</taxon>
        <taxon>Pseudomonadati</taxon>
        <taxon>Pseudomonadota</taxon>
        <taxon>Betaproteobacteria</taxon>
        <taxon>Burkholderiales</taxon>
        <taxon>Oxalobacteraceae</taxon>
        <taxon>Sapientia</taxon>
    </lineage>
</organism>
<keyword evidence="6 7" id="KW-0862">Zinc</keyword>
<proteinExistence type="inferred from homology"/>
<accession>A0A4R5VNW2</accession>
<evidence type="ECO:0000256" key="5">
    <source>
        <dbReference type="ARBA" id="ARBA00022801"/>
    </source>
</evidence>
<keyword evidence="10" id="KW-1185">Reference proteome</keyword>
<dbReference type="InterPro" id="IPR036866">
    <property type="entry name" value="RibonucZ/Hydroxyglut_hydro"/>
</dbReference>
<dbReference type="Gene3D" id="3.60.15.10">
    <property type="entry name" value="Ribonuclease Z/Hydroxyacylglutathione hydrolase-like"/>
    <property type="match status" value="1"/>
</dbReference>
<dbReference type="HAMAP" id="MF_01374">
    <property type="entry name" value="Glyoxalase_2"/>
    <property type="match status" value="1"/>
</dbReference>
<dbReference type="OrthoDB" id="9802248at2"/>
<dbReference type="Proteomes" id="UP000294829">
    <property type="component" value="Unassembled WGS sequence"/>
</dbReference>
<sequence length="265" mass="28787">MTNIQIQQIPAFDDNYLWLIHNGTNAIIVDPGDAAPVQAYLNQHQLQLSAILLTHHHPDHIGGVAELLNNSPKSIPVYGALADQQSGRIAAITQGCRDGDTISIAELDLQFNVIDVPGHTSTHIAYYCAQLASLFCGDTLFAGGCGRLFEGTPEQMLHSLQKLAALPSETKVFCAHEYTLSNLRFAVAVEPNNPALQTRFKQVTEQRANNISTVPSQIATEIATNPFLRSDSEDIIQTLQAAGKLGDKTDPVSVFAAVRGWKNTF</sequence>
<dbReference type="PIRSF" id="PIRSF005457">
    <property type="entry name" value="Glx"/>
    <property type="match status" value="1"/>
</dbReference>
<evidence type="ECO:0000256" key="1">
    <source>
        <dbReference type="ARBA" id="ARBA00001623"/>
    </source>
</evidence>
<evidence type="ECO:0000256" key="4">
    <source>
        <dbReference type="ARBA" id="ARBA00022723"/>
    </source>
</evidence>
<dbReference type="PANTHER" id="PTHR43705">
    <property type="entry name" value="HYDROXYACYLGLUTATHIONE HYDROLASE"/>
    <property type="match status" value="1"/>
</dbReference>
<feature type="binding site" evidence="7">
    <location>
        <position position="55"/>
    </location>
    <ligand>
        <name>Zn(2+)</name>
        <dbReference type="ChEBI" id="CHEBI:29105"/>
        <label>1</label>
    </ligand>
</feature>
<comment type="pathway">
    <text evidence="2 7">Secondary metabolite metabolism; methylglyoxal degradation; (R)-lactate from methylglyoxal: step 2/2.</text>
</comment>
<feature type="binding site" evidence="7">
    <location>
        <position position="138"/>
    </location>
    <ligand>
        <name>Zn(2+)</name>
        <dbReference type="ChEBI" id="CHEBI:29105"/>
        <label>1</label>
    </ligand>
</feature>
<comment type="cofactor">
    <cofactor evidence="7">
        <name>Zn(2+)</name>
        <dbReference type="ChEBI" id="CHEBI:29105"/>
    </cofactor>
    <text evidence="7">Binds 2 Zn(2+) ions per subunit.</text>
</comment>
<dbReference type="Pfam" id="PF00753">
    <property type="entry name" value="Lactamase_B"/>
    <property type="match status" value="1"/>
</dbReference>
<dbReference type="InterPro" id="IPR017782">
    <property type="entry name" value="Hydroxyacylglutathione_Hdrlase"/>
</dbReference>
<feature type="binding site" evidence="7">
    <location>
        <position position="138"/>
    </location>
    <ligand>
        <name>Zn(2+)</name>
        <dbReference type="ChEBI" id="CHEBI:29105"/>
        <label>2</label>
    </ligand>
</feature>
<evidence type="ECO:0000256" key="6">
    <source>
        <dbReference type="ARBA" id="ARBA00022833"/>
    </source>
</evidence>
<dbReference type="InterPro" id="IPR001279">
    <property type="entry name" value="Metallo-B-lactamas"/>
</dbReference>
<feature type="binding site" evidence="7">
    <location>
        <position position="119"/>
    </location>
    <ligand>
        <name>Zn(2+)</name>
        <dbReference type="ChEBI" id="CHEBI:29105"/>
        <label>1</label>
    </ligand>
</feature>
<reference evidence="9 10" key="1">
    <citation type="submission" date="2019-03" db="EMBL/GenBank/DDBJ databases">
        <title>Sapientia aquatica gen. nov., sp. nov., isolated from a crater lake.</title>
        <authorList>
            <person name="Felfoldi T."/>
            <person name="Szabo A."/>
            <person name="Toth E."/>
            <person name="Schumann P."/>
            <person name="Keki Z."/>
            <person name="Marialigeti K."/>
            <person name="Mathe I."/>
        </authorList>
    </citation>
    <scope>NUCLEOTIDE SEQUENCE [LARGE SCALE GENOMIC DNA]</scope>
    <source>
        <strain evidence="9 10">SA-152</strain>
    </source>
</reference>
<dbReference type="InterPro" id="IPR032282">
    <property type="entry name" value="HAGH_C"/>
</dbReference>
<keyword evidence="5 7" id="KW-0378">Hydrolase</keyword>
<comment type="catalytic activity">
    <reaction evidence="1 7">
        <text>an S-(2-hydroxyacyl)glutathione + H2O = a 2-hydroxy carboxylate + glutathione + H(+)</text>
        <dbReference type="Rhea" id="RHEA:21864"/>
        <dbReference type="ChEBI" id="CHEBI:15377"/>
        <dbReference type="ChEBI" id="CHEBI:15378"/>
        <dbReference type="ChEBI" id="CHEBI:57925"/>
        <dbReference type="ChEBI" id="CHEBI:58896"/>
        <dbReference type="ChEBI" id="CHEBI:71261"/>
        <dbReference type="EC" id="3.1.2.6"/>
    </reaction>
</comment>
<dbReference type="GO" id="GO:0004416">
    <property type="term" value="F:hydroxyacylglutathione hydrolase activity"/>
    <property type="evidence" value="ECO:0007669"/>
    <property type="project" value="UniProtKB-UniRule"/>
</dbReference>
<keyword evidence="4 7" id="KW-0479">Metal-binding</keyword>
<dbReference type="RefSeq" id="WP_133331298.1">
    <property type="nucleotide sequence ID" value="NZ_SMYL01000019.1"/>
</dbReference>
<dbReference type="SMART" id="SM00849">
    <property type="entry name" value="Lactamase_B"/>
    <property type="match status" value="1"/>
</dbReference>
<comment type="subunit">
    <text evidence="7">Monomer.</text>
</comment>
<evidence type="ECO:0000259" key="8">
    <source>
        <dbReference type="SMART" id="SM00849"/>
    </source>
</evidence>
<dbReference type="GO" id="GO:0046872">
    <property type="term" value="F:metal ion binding"/>
    <property type="evidence" value="ECO:0007669"/>
    <property type="project" value="UniProtKB-KW"/>
</dbReference>
<comment type="similarity">
    <text evidence="3 7">Belongs to the metallo-beta-lactamase superfamily. Glyoxalase II family.</text>
</comment>
<protein>
    <recommendedName>
        <fullName evidence="7">Hydroxyacylglutathione hydrolase</fullName>
        <ecNumber evidence="7">3.1.2.6</ecNumber>
    </recommendedName>
    <alternativeName>
        <fullName evidence="7">Glyoxalase II</fullName>
        <shortName evidence="7">Glx II</shortName>
    </alternativeName>
</protein>
<dbReference type="AlphaFoldDB" id="A0A4R5VNW2"/>
<dbReference type="Pfam" id="PF16123">
    <property type="entry name" value="HAGH_C"/>
    <property type="match status" value="1"/>
</dbReference>
<feature type="domain" description="Metallo-beta-lactamase" evidence="8">
    <location>
        <begin position="14"/>
        <end position="176"/>
    </location>
</feature>
<dbReference type="NCBIfam" id="TIGR03413">
    <property type="entry name" value="GSH_gloB"/>
    <property type="match status" value="1"/>
</dbReference>
<dbReference type="InterPro" id="IPR035680">
    <property type="entry name" value="Clx_II_MBL"/>
</dbReference>
<dbReference type="GO" id="GO:0019243">
    <property type="term" value="P:methylglyoxal catabolic process to D-lactate via S-lactoyl-glutathione"/>
    <property type="evidence" value="ECO:0007669"/>
    <property type="project" value="UniProtKB-UniRule"/>
</dbReference>
<dbReference type="CDD" id="cd07723">
    <property type="entry name" value="hydroxyacylglutathione_hydrolase_MBL-fold"/>
    <property type="match status" value="1"/>
</dbReference>
<dbReference type="UniPathway" id="UPA00619">
    <property type="reaction ID" value="UER00676"/>
</dbReference>
<feature type="binding site" evidence="7">
    <location>
        <position position="176"/>
    </location>
    <ligand>
        <name>Zn(2+)</name>
        <dbReference type="ChEBI" id="CHEBI:29105"/>
        <label>2</label>
    </ligand>
</feature>
<dbReference type="EC" id="3.1.2.6" evidence="7"/>
<comment type="function">
    <text evidence="7">Thiolesterase that catalyzes the hydrolysis of S-D-lactoyl-glutathione to form glutathione and D-lactic acid.</text>
</comment>
<dbReference type="SUPFAM" id="SSF56281">
    <property type="entry name" value="Metallo-hydrolase/oxidoreductase"/>
    <property type="match status" value="1"/>
</dbReference>
<evidence type="ECO:0000256" key="3">
    <source>
        <dbReference type="ARBA" id="ARBA00006759"/>
    </source>
</evidence>